<keyword evidence="1" id="KW-0808">Transferase</keyword>
<dbReference type="Gene3D" id="3.30.70.3320">
    <property type="match status" value="1"/>
</dbReference>
<evidence type="ECO:0000259" key="3">
    <source>
        <dbReference type="Pfam" id="PF17951"/>
    </source>
</evidence>
<dbReference type="InterPro" id="IPR003965">
    <property type="entry name" value="Fatty_acid_synthase"/>
</dbReference>
<dbReference type="InterPro" id="IPR040883">
    <property type="entry name" value="FAS_meander"/>
</dbReference>
<accession>A0A4S4KM86</accession>
<dbReference type="Pfam" id="PF08354">
    <property type="entry name" value="Fas1-AflB-like_hel"/>
    <property type="match status" value="1"/>
</dbReference>
<dbReference type="GO" id="GO:0006633">
    <property type="term" value="P:fatty acid biosynthetic process"/>
    <property type="evidence" value="ECO:0007669"/>
    <property type="project" value="InterPro"/>
</dbReference>
<dbReference type="EMBL" id="SGPJ01000148">
    <property type="protein sequence ID" value="THG97809.1"/>
    <property type="molecule type" value="Genomic_DNA"/>
</dbReference>
<dbReference type="Proteomes" id="UP000309038">
    <property type="component" value="Unassembled WGS sequence"/>
</dbReference>
<name>A0A4S4KM86_9APHY</name>
<dbReference type="Pfam" id="PF17951">
    <property type="entry name" value="FAS_meander"/>
    <property type="match status" value="1"/>
</dbReference>
<dbReference type="Gene3D" id="3.30.1120.100">
    <property type="match status" value="1"/>
</dbReference>
<dbReference type="PRINTS" id="PR01483">
    <property type="entry name" value="FASYNTHASE"/>
</dbReference>
<dbReference type="Gene3D" id="1.20.930.70">
    <property type="match status" value="1"/>
</dbReference>
<dbReference type="PANTHER" id="PTHR10982:SF21">
    <property type="entry name" value="FATTY ACID SYNTHASE SUBUNIT BETA"/>
    <property type="match status" value="1"/>
</dbReference>
<evidence type="ECO:0000259" key="2">
    <source>
        <dbReference type="Pfam" id="PF08354"/>
    </source>
</evidence>
<dbReference type="AlphaFoldDB" id="A0A4S4KM86"/>
<comment type="caution">
    <text evidence="4">The sequence shown here is derived from an EMBL/GenBank/DDBJ whole genome shotgun (WGS) entry which is preliminary data.</text>
</comment>
<feature type="domain" description="Fatty acid synthase beta subunit AflB /Fas1-like central" evidence="2">
    <location>
        <begin position="567"/>
        <end position="819"/>
    </location>
</feature>
<dbReference type="Gene3D" id="3.40.366.10">
    <property type="entry name" value="Malonyl-Coenzyme A Acyl Carrier Protein, domain 2"/>
    <property type="match status" value="1"/>
</dbReference>
<evidence type="ECO:0000313" key="4">
    <source>
        <dbReference type="EMBL" id="THG97809.1"/>
    </source>
</evidence>
<organism evidence="4 5">
    <name type="scientific">Hermanssonia centrifuga</name>
    <dbReference type="NCBI Taxonomy" id="98765"/>
    <lineage>
        <taxon>Eukaryota</taxon>
        <taxon>Fungi</taxon>
        <taxon>Dikarya</taxon>
        <taxon>Basidiomycota</taxon>
        <taxon>Agaricomycotina</taxon>
        <taxon>Agaricomycetes</taxon>
        <taxon>Polyporales</taxon>
        <taxon>Meruliaceae</taxon>
        <taxon>Hermanssonia</taxon>
    </lineage>
</organism>
<dbReference type="Gene3D" id="3.20.20.70">
    <property type="entry name" value="Aldolase class I"/>
    <property type="match status" value="1"/>
</dbReference>
<dbReference type="InterPro" id="IPR013565">
    <property type="entry name" value="Fas1/AflB-like_central"/>
</dbReference>
<feature type="domain" description="Fatty acid synthase meander beta sheet" evidence="3">
    <location>
        <begin position="839"/>
        <end position="978"/>
    </location>
</feature>
<keyword evidence="5" id="KW-1185">Reference proteome</keyword>
<evidence type="ECO:0000256" key="1">
    <source>
        <dbReference type="ARBA" id="ARBA00022679"/>
    </source>
</evidence>
<reference evidence="4 5" key="1">
    <citation type="submission" date="2019-02" db="EMBL/GenBank/DDBJ databases">
        <title>Genome sequencing of the rare red list fungi Phlebia centrifuga.</title>
        <authorList>
            <person name="Buettner E."/>
            <person name="Kellner H."/>
        </authorList>
    </citation>
    <scope>NUCLEOTIDE SEQUENCE [LARGE SCALE GENOMIC DNA]</scope>
    <source>
        <strain evidence="4 5">DSM 108282</strain>
    </source>
</reference>
<proteinExistence type="predicted"/>
<dbReference type="InterPro" id="IPR050830">
    <property type="entry name" value="Fungal_FAS"/>
</dbReference>
<protein>
    <submittedName>
        <fullName evidence="4">Uncharacterized protein</fullName>
    </submittedName>
</protein>
<dbReference type="InterPro" id="IPR001227">
    <property type="entry name" value="Ac_transferase_dom_sf"/>
</dbReference>
<dbReference type="PANTHER" id="PTHR10982">
    <property type="entry name" value="MALONYL COA-ACYL CARRIER PROTEIN TRANSACYLASE"/>
    <property type="match status" value="1"/>
</dbReference>
<gene>
    <name evidence="4" type="ORF">EW026_g4265</name>
</gene>
<dbReference type="GO" id="GO:0019171">
    <property type="term" value="F:(3R)-hydroxyacyl-[acyl-carrier-protein] dehydratase activity"/>
    <property type="evidence" value="ECO:0007669"/>
    <property type="project" value="InterPro"/>
</dbReference>
<dbReference type="GO" id="GO:0004312">
    <property type="term" value="F:fatty acid synthase activity"/>
    <property type="evidence" value="ECO:0007669"/>
    <property type="project" value="InterPro"/>
</dbReference>
<sequence length="1133" mass="125031">MDQLSQLAKVEVPSLPKIQRTGADLIPKFLGHVHTQDGVHRLHDFSQYAQRNVPAQDHPPPPVANFLHVAVGDTSSNDNDSVEVSVDDPELLLDVRDEDSWTDEENEDEDEDPNVQFLVVCRVANSTAGELRLVSPVRRVTCKSFVENSEKALRWSFFSSKRGQEAFPVLALEPSVIKDSIDGGKCMPTPMLSVTGLALKDLDSHIEKTNAHLPINSQLQVSLHNGAKAFVVTGFARALYGLVTSLSKVRAPSGVDQSKIPFSQRKLVFSVRFLMVNVPHHSHYLQGATERLFQEHLGGEESWTVKDLAIPVYHTEAGADLRELTTSLTKALCDQIFTMHIHWAKATEFPDAAPHAVDFGPGGLSGIGPLTARNLDGCGVHVIVVGDRSRGIAELFDAQSIKREEWWSKKYSPSLVKTSDGTLHIDTLFSRLLGKPPIMIAGMTPSTAKAGYHVELASGGHYNAAALRAKLAEIQSQIPAGVGITLNALYINPRQFGFQFPLWQEMRREGLPIEGFCVAAGIASTEKAAEIIEALSNAGIKHISFKPGSIDGIRQVVNIAASNPDFPVILQWTGGRAGGNHSCEDFHQPILATYSSICQQRNISLVGGSSFGGADDVWPYLTGDFSVDLYGAQPMPFDGFLFASRVMVAKEAHTSSKETGGILTVRSELGEPIHKIATRGVKLWKEFDDTVFKLPKEKRAAWLKERKAEVIAKLNKDFNKPWFGSKKDGSVVEDLADMTYEDFVLRMVCLMYVAHQERWVDLSLRNLTGDGLRRIEERFAGVNGGPKASILQSYTSLDKPHAFIEEFFEAYPLGDESIVAALGLRHEVKENKIIYTIGNSVPEPSVWLKTLAGPRLDWLRALLVTPTIVQGAAHIDNPLRRLFAPRKKRVVIDTEDGQRVSVSFFGAARSYGDHKPNFKAIETKYNAASRLIDVTVFENRHDVSVPLQFQFEYKPSMGFAPIHEIAANRNKRIKEFHHTHYDHQALNLPFPATRISNRSMVSPIYKSSWTLYLSTLSCSSPSHTPALPLKSPSTENGQSATLPYTIGALTAAQLASLHTNYLTTHAADSAIFAFLHGFQGENVQRVPPSMRHDSGTQWEKDLTLGLYRGGDSGLSLRRMENRWTKAGKTRGVG</sequence>
<dbReference type="InterPro" id="IPR013785">
    <property type="entry name" value="Aldolase_TIM"/>
</dbReference>
<dbReference type="GO" id="GO:0004318">
    <property type="term" value="F:enoyl-[acyl-carrier-protein] reductase (NADH) activity"/>
    <property type="evidence" value="ECO:0007669"/>
    <property type="project" value="InterPro"/>
</dbReference>
<dbReference type="GO" id="GO:0005835">
    <property type="term" value="C:fatty acid synthase complex"/>
    <property type="evidence" value="ECO:0007669"/>
    <property type="project" value="InterPro"/>
</dbReference>
<evidence type="ECO:0000313" key="5">
    <source>
        <dbReference type="Proteomes" id="UP000309038"/>
    </source>
</evidence>